<evidence type="ECO:0000313" key="2">
    <source>
        <dbReference type="Proteomes" id="UP001193389"/>
    </source>
</evidence>
<organism evidence="1 2">
    <name type="scientific">Aquipluma nitroreducens</name>
    <dbReference type="NCBI Taxonomy" id="2010828"/>
    <lineage>
        <taxon>Bacteria</taxon>
        <taxon>Pseudomonadati</taxon>
        <taxon>Bacteroidota</taxon>
        <taxon>Bacteroidia</taxon>
        <taxon>Marinilabiliales</taxon>
        <taxon>Prolixibacteraceae</taxon>
        <taxon>Aquipluma</taxon>
    </lineage>
</organism>
<name>A0A5K7SFN3_9BACT</name>
<dbReference type="InterPro" id="IPR027056">
    <property type="entry name" value="Gluconate_2DH_su3"/>
</dbReference>
<dbReference type="AlphaFoldDB" id="A0A5K7SFN3"/>
<sequence>MQLAALGSGGVLLFSQCSKPNSLWRFFTNAEAQLMDAVADQLIPPDEWPGGRESGVTNFIDKQLVGPYVRFQEKYRKGLKAVQNSCETMYFMKFEKLSSVEQISFIEKMEAGELSKTLWTEVTDREFFNLIRDHSMQAFYGSSRQGGNKNNISYKMLQLDYPLIIGQNRYKT</sequence>
<dbReference type="Proteomes" id="UP001193389">
    <property type="component" value="Chromosome"/>
</dbReference>
<dbReference type="KEGG" id="anf:AQPE_4438"/>
<protein>
    <submittedName>
        <fullName evidence="1">Gluconate 2-dehydrogenase chain III [validated]</fullName>
    </submittedName>
</protein>
<accession>A0A5K7SFN3</accession>
<dbReference type="Pfam" id="PF13618">
    <property type="entry name" value="Gluconate_2-dh3"/>
    <property type="match status" value="1"/>
</dbReference>
<gene>
    <name evidence="1" type="ORF">AQPE_4438</name>
</gene>
<dbReference type="EMBL" id="AP018694">
    <property type="protein sequence ID" value="BBE20247.1"/>
    <property type="molecule type" value="Genomic_DNA"/>
</dbReference>
<keyword evidence="2" id="KW-1185">Reference proteome</keyword>
<proteinExistence type="predicted"/>
<reference evidence="1" key="1">
    <citation type="journal article" date="2020" name="Int. J. Syst. Evol. Microbiol.">
        <title>Aquipluma nitroreducens gen. nov. sp. nov., a novel facultatively anaerobic bacterium isolated from a freshwater lake.</title>
        <authorList>
            <person name="Watanabe M."/>
            <person name="Kojima H."/>
            <person name="Fukui M."/>
        </authorList>
    </citation>
    <scope>NUCLEOTIDE SEQUENCE</scope>
    <source>
        <strain evidence="1">MeG22</strain>
    </source>
</reference>
<evidence type="ECO:0000313" key="1">
    <source>
        <dbReference type="EMBL" id="BBE20247.1"/>
    </source>
</evidence>